<feature type="compositionally biased region" description="Low complexity" evidence="7">
    <location>
        <begin position="818"/>
        <end position="828"/>
    </location>
</feature>
<dbReference type="PROSITE" id="PS50016">
    <property type="entry name" value="ZF_PHD_2"/>
    <property type="match status" value="1"/>
</dbReference>
<dbReference type="CDD" id="cd16039">
    <property type="entry name" value="PHD_SPP1"/>
    <property type="match status" value="1"/>
</dbReference>
<feature type="region of interest" description="Disordered" evidence="7">
    <location>
        <begin position="1389"/>
        <end position="1456"/>
    </location>
</feature>
<dbReference type="PROSITE" id="PS01359">
    <property type="entry name" value="ZF_PHD_1"/>
    <property type="match status" value="1"/>
</dbReference>
<feature type="compositionally biased region" description="Polar residues" evidence="7">
    <location>
        <begin position="776"/>
        <end position="793"/>
    </location>
</feature>
<name>A0A9P6JT48_9AGAR</name>
<evidence type="ECO:0000256" key="2">
    <source>
        <dbReference type="ARBA" id="ARBA00022723"/>
    </source>
</evidence>
<feature type="region of interest" description="Disordered" evidence="7">
    <location>
        <begin position="627"/>
        <end position="680"/>
    </location>
</feature>
<feature type="compositionally biased region" description="Low complexity" evidence="7">
    <location>
        <begin position="913"/>
        <end position="924"/>
    </location>
</feature>
<gene>
    <name evidence="9" type="ORF">CPB83DRAFT_848107</name>
</gene>
<feature type="compositionally biased region" description="Basic and acidic residues" evidence="7">
    <location>
        <begin position="670"/>
        <end position="679"/>
    </location>
</feature>
<sequence>MPINYSHVAIVSVSLSPSRMASRRLDISSLLCNDEPQVSPLEALVQAATEERKRLHEPHDEPRYLPQPQPQPQQRSREDYLVYDRRRQQQEDRQLELLRLQEQERRAQQEILEQQQQQQQILLLQRRRREEEHHRALEYERQAERDRMEAQRRQVLEERQRRDAAERELERQRFLQQQQQQQQRERAQYRFPPSPVAAHPSSISHLISHSPPIRHSNPSISSLDDFDRLDGDDRPVKKRRYSNSPTRHEDYQQQHQQQERLARERERMRVGELGYGRIAEPLSQLPIAGPSSSLTPATSSGPRRPGSGHSAPRKVAVADLLVDREPSQPLAVIPPPDSREGDARRIISPVGGNRRSPPGSQAGRAKAARKSDEYIASLQQQTIPILPNEDPVKPSRSRQLSDEARTSSGDDQPRPQQLQPPVAPPRQRKTQAQTLVHSHPPATVHPSLLPLPPSSSSGSSSSPVTTTTTTTTTGPFAPKLSTSTSSASAAIPSAASRSRQGGQAQQDPHEWFLHQYDEEPSPTAAVKPPPHTPSPSLSPTAGILVPGVVPSSTMGMSAAAMGALGISATNNVPHVPHSQAKSKGKSQSKSKSPPVASSHPPHSHNKIFGGPATSTVTAADSLDKELEDLVSESKPSTPIAPTTSIIPSASTTNKPVKPPKQTKPRKPKKQPKEEVKDDMDLALDQAMNELVEEMEEDQHHDVNIKRELGVDTSMGMEVDVEDELLSLVDDRPPPPLPPPHSTPSASSQPHPPPPSLTVPPSTGSRRLSGSLAPATSHGSLTPTQPAQGVTPTRLSPIPPPQQQQQHKRSISEAPQVRSSPTIPSPIISALGPSTLSTSGKPSSASAAMSVARSTSDRESMPPPVSTSSITAAKTDHAGSVVTPEPGSANTSAVSATTTSQQTGTKKKKESAVKGTGAKAKAAAAKAEKAEKEKAEKEKAEKDGTTAAKPKGKGGARSKKDKAAAAAAESLAASINAAVASGSTPPAPPPAKPAKGGRKASGTAASASAAAVSASRSRSTSVMRGTTPAQDSDAGKVDEKDKEGGAEEDEEPEDDNKLYCLCKTKYDEGRFMIACDRCDEWYHTQCVNMPDLEVDLVDQFICPSCVEKNPHLNLQTTYKTRCLFGLKHPDPDSPKACHKAARGAFSKYCSEECGVKYMQSRIDTWAKKGGKTEKLWETVKSAEKREGVVVCKIQEELDDEDKDKMDVDEAVNGVEKSIKPTTPKHKVIPPSKPKIAREHERLDLLLASIVSKREEMQRGMELIVCRERLLQLASERAELVGQCGWDQRLCCDDDELGEMGSAVWETYEESEKRREKEDGQGGDQEANGDQEAESMDVDGNEEQWWCPGKKVCDRHSGWQTIRYKEVSKEKEMKEEALAKLTTREREIRKRIEDLLDPQGDNAAADTNGTNGAATTGKDNGGVGAPLKSSNAKLVNGHSKSKATTGEKKGKKRKAPTS</sequence>
<evidence type="ECO:0000313" key="10">
    <source>
        <dbReference type="Proteomes" id="UP000807306"/>
    </source>
</evidence>
<dbReference type="Pfam" id="PF00628">
    <property type="entry name" value="PHD"/>
    <property type="match status" value="1"/>
</dbReference>
<feature type="compositionally biased region" description="Low complexity" evidence="7">
    <location>
        <begin position="1398"/>
        <end position="1416"/>
    </location>
</feature>
<dbReference type="PANTHER" id="PTHR46174">
    <property type="entry name" value="CXXC-TYPE ZINC FINGER PROTEIN 1"/>
    <property type="match status" value="1"/>
</dbReference>
<evidence type="ECO:0000256" key="1">
    <source>
        <dbReference type="ARBA" id="ARBA00004123"/>
    </source>
</evidence>
<evidence type="ECO:0000259" key="8">
    <source>
        <dbReference type="PROSITE" id="PS50016"/>
    </source>
</evidence>
<feature type="compositionally biased region" description="Polar residues" evidence="7">
    <location>
        <begin position="831"/>
        <end position="841"/>
    </location>
</feature>
<dbReference type="InterPro" id="IPR001965">
    <property type="entry name" value="Znf_PHD"/>
</dbReference>
<accession>A0A9P6JT48</accession>
<feature type="compositionally biased region" description="Basic and acidic residues" evidence="7">
    <location>
        <begin position="1032"/>
        <end position="1044"/>
    </location>
</feature>
<feature type="region of interest" description="Disordered" evidence="7">
    <location>
        <begin position="1305"/>
        <end position="1339"/>
    </location>
</feature>
<feature type="compositionally biased region" description="Low complexity" evidence="7">
    <location>
        <begin position="886"/>
        <end position="903"/>
    </location>
</feature>
<organism evidence="9 10">
    <name type="scientific">Crepidotus variabilis</name>
    <dbReference type="NCBI Taxonomy" id="179855"/>
    <lineage>
        <taxon>Eukaryota</taxon>
        <taxon>Fungi</taxon>
        <taxon>Dikarya</taxon>
        <taxon>Basidiomycota</taxon>
        <taxon>Agaricomycotina</taxon>
        <taxon>Agaricomycetes</taxon>
        <taxon>Agaricomycetidae</taxon>
        <taxon>Agaricales</taxon>
        <taxon>Agaricineae</taxon>
        <taxon>Crepidotaceae</taxon>
        <taxon>Crepidotus</taxon>
    </lineage>
</organism>
<dbReference type="SUPFAM" id="SSF57903">
    <property type="entry name" value="FYVE/PHD zinc finger"/>
    <property type="match status" value="1"/>
</dbReference>
<reference evidence="9" key="1">
    <citation type="submission" date="2020-11" db="EMBL/GenBank/DDBJ databases">
        <authorList>
            <consortium name="DOE Joint Genome Institute"/>
            <person name="Ahrendt S."/>
            <person name="Riley R."/>
            <person name="Andreopoulos W."/>
            <person name="Labutti K."/>
            <person name="Pangilinan J."/>
            <person name="Ruiz-Duenas F.J."/>
            <person name="Barrasa J.M."/>
            <person name="Sanchez-Garcia M."/>
            <person name="Camarero S."/>
            <person name="Miyauchi S."/>
            <person name="Serrano A."/>
            <person name="Linde D."/>
            <person name="Babiker R."/>
            <person name="Drula E."/>
            <person name="Ayuso-Fernandez I."/>
            <person name="Pacheco R."/>
            <person name="Padilla G."/>
            <person name="Ferreira P."/>
            <person name="Barriuso J."/>
            <person name="Kellner H."/>
            <person name="Castanera R."/>
            <person name="Alfaro M."/>
            <person name="Ramirez L."/>
            <person name="Pisabarro A.G."/>
            <person name="Kuo A."/>
            <person name="Tritt A."/>
            <person name="Lipzen A."/>
            <person name="He G."/>
            <person name="Yan M."/>
            <person name="Ng V."/>
            <person name="Cullen D."/>
            <person name="Martin F."/>
            <person name="Rosso M.-N."/>
            <person name="Henrissat B."/>
            <person name="Hibbett D."/>
            <person name="Martinez A.T."/>
            <person name="Grigoriev I.V."/>
        </authorList>
    </citation>
    <scope>NUCLEOTIDE SEQUENCE</scope>
    <source>
        <strain evidence="9">CBS 506.95</strain>
    </source>
</reference>
<evidence type="ECO:0000256" key="4">
    <source>
        <dbReference type="ARBA" id="ARBA00022833"/>
    </source>
</evidence>
<keyword evidence="4" id="KW-0862">Zinc</keyword>
<dbReference type="InterPro" id="IPR019787">
    <property type="entry name" value="Znf_PHD-finger"/>
</dbReference>
<feature type="compositionally biased region" description="Basic and acidic residues" evidence="7">
    <location>
        <begin position="246"/>
        <end position="263"/>
    </location>
</feature>
<dbReference type="Gene3D" id="3.30.40.10">
    <property type="entry name" value="Zinc/RING finger domain, C3HC4 (zinc finger)"/>
    <property type="match status" value="1"/>
</dbReference>
<feature type="domain" description="PHD-type" evidence="8">
    <location>
        <begin position="1056"/>
        <end position="1107"/>
    </location>
</feature>
<feature type="compositionally biased region" description="Basic and acidic residues" evidence="7">
    <location>
        <begin position="925"/>
        <end position="943"/>
    </location>
</feature>
<feature type="compositionally biased region" description="Low complexity" evidence="7">
    <location>
        <begin position="299"/>
        <end position="310"/>
    </location>
</feature>
<feature type="region of interest" description="Disordered" evidence="7">
    <location>
        <begin position="167"/>
        <end position="263"/>
    </location>
</feature>
<feature type="region of interest" description="Disordered" evidence="7">
    <location>
        <begin position="722"/>
        <end position="1051"/>
    </location>
</feature>
<dbReference type="GO" id="GO:0048188">
    <property type="term" value="C:Set1C/COMPASS complex"/>
    <property type="evidence" value="ECO:0007669"/>
    <property type="project" value="InterPro"/>
</dbReference>
<dbReference type="InterPro" id="IPR037869">
    <property type="entry name" value="Spp1/CFP1"/>
</dbReference>
<evidence type="ECO:0000256" key="7">
    <source>
        <dbReference type="SAM" id="MobiDB-lite"/>
    </source>
</evidence>
<keyword evidence="3 6" id="KW-0863">Zinc-finger</keyword>
<feature type="compositionally biased region" description="Low complexity" evidence="7">
    <location>
        <begin position="999"/>
        <end position="1021"/>
    </location>
</feature>
<feature type="region of interest" description="Disordered" evidence="7">
    <location>
        <begin position="50"/>
        <end position="77"/>
    </location>
</feature>
<proteinExistence type="predicted"/>
<feature type="compositionally biased region" description="Basic and acidic residues" evidence="7">
    <location>
        <begin position="507"/>
        <end position="517"/>
    </location>
</feature>
<dbReference type="InterPro" id="IPR019786">
    <property type="entry name" value="Zinc_finger_PHD-type_CS"/>
</dbReference>
<keyword evidence="10" id="KW-1185">Reference proteome</keyword>
<dbReference type="SMART" id="SM00249">
    <property type="entry name" value="PHD"/>
    <property type="match status" value="1"/>
</dbReference>
<dbReference type="GO" id="GO:0045893">
    <property type="term" value="P:positive regulation of DNA-templated transcription"/>
    <property type="evidence" value="ECO:0007669"/>
    <property type="project" value="TreeGrafter"/>
</dbReference>
<dbReference type="PANTHER" id="PTHR46174:SF1">
    <property type="entry name" value="CXXC-TYPE ZINC FINGER PROTEIN 1"/>
    <property type="match status" value="1"/>
</dbReference>
<dbReference type="InterPro" id="IPR013083">
    <property type="entry name" value="Znf_RING/FYVE/PHD"/>
</dbReference>
<dbReference type="OrthoDB" id="436852at2759"/>
<feature type="compositionally biased region" description="Low complexity" evidence="7">
    <location>
        <begin position="199"/>
        <end position="216"/>
    </location>
</feature>
<feature type="region of interest" description="Disordered" evidence="7">
    <location>
        <begin position="570"/>
        <end position="614"/>
    </location>
</feature>
<keyword evidence="2" id="KW-0479">Metal-binding</keyword>
<evidence type="ECO:0000256" key="5">
    <source>
        <dbReference type="ARBA" id="ARBA00023242"/>
    </source>
</evidence>
<protein>
    <recommendedName>
        <fullName evidence="8">PHD-type domain-containing protein</fullName>
    </recommendedName>
</protein>
<comment type="caution">
    <text evidence="9">The sequence shown here is derived from an EMBL/GenBank/DDBJ whole genome shotgun (WGS) entry which is preliminary data.</text>
</comment>
<feature type="compositionally biased region" description="Basic and acidic residues" evidence="7">
    <location>
        <begin position="50"/>
        <end position="63"/>
    </location>
</feature>
<feature type="compositionally biased region" description="Low complexity" evidence="7">
    <location>
        <begin position="842"/>
        <end position="853"/>
    </location>
</feature>
<dbReference type="InterPro" id="IPR011011">
    <property type="entry name" value="Znf_FYVE_PHD"/>
</dbReference>
<feature type="compositionally biased region" description="Low complexity" evidence="7">
    <location>
        <begin position="635"/>
        <end position="655"/>
    </location>
</feature>
<feature type="compositionally biased region" description="Basic residues" evidence="7">
    <location>
        <begin position="660"/>
        <end position="669"/>
    </location>
</feature>
<feature type="compositionally biased region" description="Basic residues" evidence="7">
    <location>
        <begin position="949"/>
        <end position="959"/>
    </location>
</feature>
<feature type="compositionally biased region" description="Basic and acidic residues" evidence="7">
    <location>
        <begin position="225"/>
        <end position="235"/>
    </location>
</feature>
<feature type="compositionally biased region" description="Low complexity" evidence="7">
    <location>
        <begin position="454"/>
        <end position="499"/>
    </location>
</feature>
<feature type="compositionally biased region" description="Low complexity" evidence="7">
    <location>
        <begin position="589"/>
        <end position="600"/>
    </location>
</feature>
<dbReference type="EMBL" id="MU157833">
    <property type="protein sequence ID" value="KAF9531961.1"/>
    <property type="molecule type" value="Genomic_DNA"/>
</dbReference>
<feature type="compositionally biased region" description="Low complexity" evidence="7">
    <location>
        <begin position="963"/>
        <end position="983"/>
    </location>
</feature>
<evidence type="ECO:0000313" key="9">
    <source>
        <dbReference type="EMBL" id="KAF9531961.1"/>
    </source>
</evidence>
<comment type="subcellular location">
    <subcellularLocation>
        <location evidence="1">Nucleus</location>
    </subcellularLocation>
</comment>
<dbReference type="Proteomes" id="UP000807306">
    <property type="component" value="Unassembled WGS sequence"/>
</dbReference>
<feature type="compositionally biased region" description="Acidic residues" evidence="7">
    <location>
        <begin position="1325"/>
        <end position="1339"/>
    </location>
</feature>
<evidence type="ECO:0000256" key="6">
    <source>
        <dbReference type="PROSITE-ProRule" id="PRU00146"/>
    </source>
</evidence>
<dbReference type="GO" id="GO:0008270">
    <property type="term" value="F:zinc ion binding"/>
    <property type="evidence" value="ECO:0007669"/>
    <property type="project" value="UniProtKB-KW"/>
</dbReference>
<feature type="compositionally biased region" description="Basic and acidic residues" evidence="7">
    <location>
        <begin position="1308"/>
        <end position="1318"/>
    </location>
</feature>
<feature type="compositionally biased region" description="Basic residues" evidence="7">
    <location>
        <begin position="1447"/>
        <end position="1456"/>
    </location>
</feature>
<keyword evidence="5" id="KW-0539">Nucleus</keyword>
<evidence type="ECO:0000256" key="3">
    <source>
        <dbReference type="ARBA" id="ARBA00022771"/>
    </source>
</evidence>
<feature type="region of interest" description="Disordered" evidence="7">
    <location>
        <begin position="281"/>
        <end position="539"/>
    </location>
</feature>